<keyword evidence="7" id="KW-1185">Reference proteome</keyword>
<keyword evidence="1 4" id="KW-0489">Methyltransferase</keyword>
<proteinExistence type="inferred from homology"/>
<dbReference type="InterPro" id="IPR029063">
    <property type="entry name" value="SAM-dependent_MTases_sf"/>
</dbReference>
<keyword evidence="4" id="KW-0963">Cytoplasm</keyword>
<feature type="region of interest" description="Disordered" evidence="5">
    <location>
        <begin position="9"/>
        <end position="30"/>
    </location>
</feature>
<evidence type="ECO:0000256" key="5">
    <source>
        <dbReference type="SAM" id="MobiDB-lite"/>
    </source>
</evidence>
<comment type="subcellular location">
    <subcellularLocation>
        <location evidence="4">Cytoplasm</location>
    </subcellularLocation>
</comment>
<organism evidence="6 7">
    <name type="scientific">Rhodotorula paludigena</name>
    <dbReference type="NCBI Taxonomy" id="86838"/>
    <lineage>
        <taxon>Eukaryota</taxon>
        <taxon>Fungi</taxon>
        <taxon>Dikarya</taxon>
        <taxon>Basidiomycota</taxon>
        <taxon>Pucciniomycotina</taxon>
        <taxon>Microbotryomycetes</taxon>
        <taxon>Sporidiobolales</taxon>
        <taxon>Sporidiobolaceae</taxon>
        <taxon>Rhodotorula</taxon>
    </lineage>
</organism>
<evidence type="ECO:0000256" key="1">
    <source>
        <dbReference type="ARBA" id="ARBA00022603"/>
    </source>
</evidence>
<dbReference type="AlphaFoldDB" id="A0AAV5GKM0"/>
<evidence type="ECO:0000313" key="7">
    <source>
        <dbReference type="Proteomes" id="UP001342314"/>
    </source>
</evidence>
<dbReference type="CDD" id="cd02440">
    <property type="entry name" value="AdoMet_MTases"/>
    <property type="match status" value="1"/>
</dbReference>
<dbReference type="GO" id="GO:0016192">
    <property type="term" value="P:vesicle-mediated transport"/>
    <property type="evidence" value="ECO:0007669"/>
    <property type="project" value="UniProtKB-UniRule"/>
</dbReference>
<keyword evidence="4" id="KW-0813">Transport</keyword>
<dbReference type="PANTHER" id="PTHR12843:SF5">
    <property type="entry name" value="EEF1A LYSINE METHYLTRANSFERASE 2"/>
    <property type="match status" value="1"/>
</dbReference>
<evidence type="ECO:0000256" key="3">
    <source>
        <dbReference type="ARBA" id="ARBA00022691"/>
    </source>
</evidence>
<gene>
    <name evidence="4" type="primary">EFM4</name>
    <name evidence="6" type="ORF">Rhopal_003054-T1</name>
</gene>
<dbReference type="Proteomes" id="UP001342314">
    <property type="component" value="Unassembled WGS sequence"/>
</dbReference>
<dbReference type="GO" id="GO:0032259">
    <property type="term" value="P:methylation"/>
    <property type="evidence" value="ECO:0007669"/>
    <property type="project" value="UniProtKB-KW"/>
</dbReference>
<dbReference type="HAMAP" id="MF_03188">
    <property type="entry name" value="Methyltr_EFM4"/>
    <property type="match status" value="1"/>
</dbReference>
<name>A0AAV5GKM0_9BASI</name>
<comment type="caution">
    <text evidence="6">The sequence shown here is derived from an EMBL/GenBank/DDBJ whole genome shotgun (WGS) entry which is preliminary data.</text>
</comment>
<dbReference type="Pfam" id="PF13489">
    <property type="entry name" value="Methyltransf_23"/>
    <property type="match status" value="1"/>
</dbReference>
<dbReference type="GO" id="GO:0016279">
    <property type="term" value="F:protein-lysine N-methyltransferase activity"/>
    <property type="evidence" value="ECO:0007669"/>
    <property type="project" value="UniProtKB-UniRule"/>
</dbReference>
<evidence type="ECO:0000256" key="4">
    <source>
        <dbReference type="HAMAP-Rule" id="MF_03188"/>
    </source>
</evidence>
<protein>
    <recommendedName>
        <fullName evidence="4">Protein-lysine N-methyltransferase EFM4</fullName>
        <ecNumber evidence="4">2.1.1.-</ecNumber>
    </recommendedName>
    <alternativeName>
        <fullName evidence="4">Elongation factor methyltransferase 4</fullName>
    </alternativeName>
</protein>
<keyword evidence="3 4" id="KW-0949">S-adenosyl-L-methionine</keyword>
<reference evidence="6 7" key="1">
    <citation type="submission" date="2021-12" db="EMBL/GenBank/DDBJ databases">
        <title>High titer production of polyol ester of fatty acids by Rhodotorula paludigena BS15 towards product separation-free biomass refinery.</title>
        <authorList>
            <person name="Mano J."/>
            <person name="Ono H."/>
            <person name="Tanaka T."/>
            <person name="Naito K."/>
            <person name="Sushida H."/>
            <person name="Ike M."/>
            <person name="Tokuyasu K."/>
            <person name="Kitaoka M."/>
        </authorList>
    </citation>
    <scope>NUCLEOTIDE SEQUENCE [LARGE SCALE GENOMIC DNA]</scope>
    <source>
        <strain evidence="6 7">BS15</strain>
    </source>
</reference>
<accession>A0AAV5GKM0</accession>
<sequence>MASEALKQAMQELAASGEAPELGALPPSKLGTQQHWDEVYEREVKMFKEIGDEGEVWFGEDSAQDMVEWAEEHFPKLDRRILDVGTGNGQLLFAFSAAGYTSLTGVDYSPLSIELAQSILAARTGPASTKDDEDEEEQQSLASPPPRFFVADILQVALGQPVPHVTDTDAPWELITDKGTYDAVCLSDEQKDGRRLQELYVESVAKLLPKGGLFLITSCNWTQAELEKAFVSEATGLVVHSNIPRASFQFGGNTGSTITTVAFEKR</sequence>
<dbReference type="SUPFAM" id="SSF53335">
    <property type="entry name" value="S-adenosyl-L-methionine-dependent methyltransferases"/>
    <property type="match status" value="1"/>
</dbReference>
<comment type="similarity">
    <text evidence="4">Belongs to the class I-like SAM-binding methyltransferase superfamily. EFM4 family.</text>
</comment>
<dbReference type="EMBL" id="BQKY01000006">
    <property type="protein sequence ID" value="GJN90056.1"/>
    <property type="molecule type" value="Genomic_DNA"/>
</dbReference>
<keyword evidence="2 4" id="KW-0808">Transferase</keyword>
<dbReference type="InterPro" id="IPR026635">
    <property type="entry name" value="Efm4/METTL10"/>
</dbReference>
<evidence type="ECO:0000256" key="2">
    <source>
        <dbReference type="ARBA" id="ARBA00022679"/>
    </source>
</evidence>
<evidence type="ECO:0000313" key="6">
    <source>
        <dbReference type="EMBL" id="GJN90056.1"/>
    </source>
</evidence>
<dbReference type="EC" id="2.1.1.-" evidence="4"/>
<dbReference type="Gene3D" id="3.40.50.150">
    <property type="entry name" value="Vaccinia Virus protein VP39"/>
    <property type="match status" value="1"/>
</dbReference>
<dbReference type="PANTHER" id="PTHR12843">
    <property type="entry name" value="PROTEIN-LYSINE N-METHYLTRANSFERASE METTL10"/>
    <property type="match status" value="1"/>
</dbReference>
<comment type="function">
    <text evidence="4">S-adenosyl-L-methionine-dependent protein-lysine N-methyltransferase that mono- and dimethylates elongation factor 1-alpha at 'Lys-316'. May play a role in intracellular transport.</text>
</comment>
<dbReference type="GO" id="GO:0005737">
    <property type="term" value="C:cytoplasm"/>
    <property type="evidence" value="ECO:0007669"/>
    <property type="project" value="UniProtKB-SubCell"/>
</dbReference>